<reference evidence="3" key="1">
    <citation type="submission" date="2022-12" db="EMBL/GenBank/DDBJ databases">
        <title>Genome sequence of SJ11.</title>
        <authorList>
            <person name="Woo H."/>
        </authorList>
    </citation>
    <scope>NUCLEOTIDE SEQUENCE</scope>
    <source>
        <strain evidence="3">SJ11</strain>
    </source>
</reference>
<dbReference type="Pfam" id="PF00535">
    <property type="entry name" value="Glycos_transf_2"/>
    <property type="match status" value="1"/>
</dbReference>
<feature type="transmembrane region" description="Helical" evidence="1">
    <location>
        <begin position="181"/>
        <end position="201"/>
    </location>
</feature>
<sequence>MNSYPLVSIALCTYNGAVHLEEQLDSIVNQTYPNLEVVLVDDGSKDNTHEILKSYAAKYHNFKIYQNEFNLGYIKNFEKAISLCSGEFIALCDQDDVWLENKIALQVSEIGDNILVYHDSAFIDDKGASLDRKISDVRRFYAGNDSRYFLFENCVSGHTVLFHKKLIPYLDNFTGLVMHDWWLAYVATNIGSIAFSSLCLVRYRQHSNMSTDILRQKKKIREGRKISFAKFIERIRIFSNYPYNKHQKFTFHLLKLLEAGGSENQPNINLFLFILKHKEILLFMQRKGFWSKMNFIRKFL</sequence>
<dbReference type="PANTHER" id="PTHR22916">
    <property type="entry name" value="GLYCOSYLTRANSFERASE"/>
    <property type="match status" value="1"/>
</dbReference>
<keyword evidence="1" id="KW-0472">Membrane</keyword>
<evidence type="ECO:0000256" key="1">
    <source>
        <dbReference type="SAM" id="Phobius"/>
    </source>
</evidence>
<evidence type="ECO:0000313" key="3">
    <source>
        <dbReference type="EMBL" id="MCZ4223758.1"/>
    </source>
</evidence>
<protein>
    <submittedName>
        <fullName evidence="3">Glycosyltransferase family 2 protein</fullName>
    </submittedName>
</protein>
<dbReference type="RefSeq" id="WP_269415560.1">
    <property type="nucleotide sequence ID" value="NZ_JAPWGL010000003.1"/>
</dbReference>
<dbReference type="Gene3D" id="3.90.550.10">
    <property type="entry name" value="Spore Coat Polysaccharide Biosynthesis Protein SpsA, Chain A"/>
    <property type="match status" value="1"/>
</dbReference>
<keyword evidence="1" id="KW-0812">Transmembrane</keyword>
<organism evidence="3 4">
    <name type="scientific">Pedobacter rhodius</name>
    <dbReference type="NCBI Taxonomy" id="3004098"/>
    <lineage>
        <taxon>Bacteria</taxon>
        <taxon>Pseudomonadati</taxon>
        <taxon>Bacteroidota</taxon>
        <taxon>Sphingobacteriia</taxon>
        <taxon>Sphingobacteriales</taxon>
        <taxon>Sphingobacteriaceae</taxon>
        <taxon>Pedobacter</taxon>
    </lineage>
</organism>
<dbReference type="SUPFAM" id="SSF53448">
    <property type="entry name" value="Nucleotide-diphospho-sugar transferases"/>
    <property type="match status" value="1"/>
</dbReference>
<accession>A0ABT4KXU8</accession>
<proteinExistence type="predicted"/>
<dbReference type="InterPro" id="IPR001173">
    <property type="entry name" value="Glyco_trans_2-like"/>
</dbReference>
<dbReference type="InterPro" id="IPR029044">
    <property type="entry name" value="Nucleotide-diphossugar_trans"/>
</dbReference>
<dbReference type="Proteomes" id="UP001144341">
    <property type="component" value="Unassembled WGS sequence"/>
</dbReference>
<feature type="domain" description="Glycosyltransferase 2-like" evidence="2">
    <location>
        <begin position="8"/>
        <end position="165"/>
    </location>
</feature>
<keyword evidence="1" id="KW-1133">Transmembrane helix</keyword>
<comment type="caution">
    <text evidence="3">The sequence shown here is derived from an EMBL/GenBank/DDBJ whole genome shotgun (WGS) entry which is preliminary data.</text>
</comment>
<dbReference type="PANTHER" id="PTHR22916:SF3">
    <property type="entry name" value="UDP-GLCNAC:BETAGAL BETA-1,3-N-ACETYLGLUCOSAMINYLTRANSFERASE-LIKE PROTEIN 1"/>
    <property type="match status" value="1"/>
</dbReference>
<gene>
    <name evidence="3" type="ORF">O0931_10655</name>
</gene>
<dbReference type="CDD" id="cd04196">
    <property type="entry name" value="GT_2_like_d"/>
    <property type="match status" value="1"/>
</dbReference>
<name>A0ABT4KXU8_9SPHI</name>
<evidence type="ECO:0000259" key="2">
    <source>
        <dbReference type="Pfam" id="PF00535"/>
    </source>
</evidence>
<keyword evidence="4" id="KW-1185">Reference proteome</keyword>
<dbReference type="EMBL" id="JAPWGL010000003">
    <property type="protein sequence ID" value="MCZ4223758.1"/>
    <property type="molecule type" value="Genomic_DNA"/>
</dbReference>
<evidence type="ECO:0000313" key="4">
    <source>
        <dbReference type="Proteomes" id="UP001144341"/>
    </source>
</evidence>